<evidence type="ECO:0000256" key="1">
    <source>
        <dbReference type="SAM" id="MobiDB-lite"/>
    </source>
</evidence>
<evidence type="ECO:0000256" key="2">
    <source>
        <dbReference type="SAM" id="Phobius"/>
    </source>
</evidence>
<keyword evidence="2" id="KW-0812">Transmembrane</keyword>
<feature type="region of interest" description="Disordered" evidence="1">
    <location>
        <begin position="25"/>
        <end position="127"/>
    </location>
</feature>
<protein>
    <recommendedName>
        <fullName evidence="5">Zinc finger/thioredoxin putative domain-containing protein</fullName>
    </recommendedName>
</protein>
<sequence length="337" mass="35161">MSAAIVTRCPDCAKAIKLKPSFAGRKVKCPGCGGPVQVPAEADAADPRPAKASPAKTKAKRKRPTSPADEPGGSGNSGELFAGLDLGKYGHESGSQKALPARVNKGPLTDEHPIPAERGPKKEEKPPTPMPVVLGIIGGSLLVLMLAAGGALWALAGAQPAEPPGPLVRFEHPEPRQFSIDVPDNWETTKVGGGVGGRPSFATFEGPGGEVQVRRSPSGSLFGDIAGAGDTQLAPGEEMPEELTPIFTQHDATKSQVESNFSNYSETGGENFDPRAGKDNGRRSVFTASGTLGGQITGLRGTVRVGNETFTVVMQCSPRDFPTLRPVYEKMLDSMGN</sequence>
<accession>A0ABX1V9P3</accession>
<proteinExistence type="predicted"/>
<keyword evidence="4" id="KW-1185">Reference proteome</keyword>
<evidence type="ECO:0008006" key="5">
    <source>
        <dbReference type="Google" id="ProtNLM"/>
    </source>
</evidence>
<dbReference type="Proteomes" id="UP000609651">
    <property type="component" value="Unassembled WGS sequence"/>
</dbReference>
<organism evidence="3 4">
    <name type="scientific">Alienimonas chondri</name>
    <dbReference type="NCBI Taxonomy" id="2681879"/>
    <lineage>
        <taxon>Bacteria</taxon>
        <taxon>Pseudomonadati</taxon>
        <taxon>Planctomycetota</taxon>
        <taxon>Planctomycetia</taxon>
        <taxon>Planctomycetales</taxon>
        <taxon>Planctomycetaceae</taxon>
        <taxon>Alienimonas</taxon>
    </lineage>
</organism>
<feature type="compositionally biased region" description="Basic and acidic residues" evidence="1">
    <location>
        <begin position="108"/>
        <end position="126"/>
    </location>
</feature>
<evidence type="ECO:0000313" key="3">
    <source>
        <dbReference type="EMBL" id="NNJ24805.1"/>
    </source>
</evidence>
<keyword evidence="2" id="KW-0472">Membrane</keyword>
<comment type="caution">
    <text evidence="3">The sequence shown here is derived from an EMBL/GenBank/DDBJ whole genome shotgun (WGS) entry which is preliminary data.</text>
</comment>
<evidence type="ECO:0000313" key="4">
    <source>
        <dbReference type="Proteomes" id="UP000609651"/>
    </source>
</evidence>
<keyword evidence="2" id="KW-1133">Transmembrane helix</keyword>
<dbReference type="RefSeq" id="WP_171184149.1">
    <property type="nucleotide sequence ID" value="NZ_WTPX01000017.1"/>
</dbReference>
<gene>
    <name evidence="3" type="ORF">LzC2_08650</name>
</gene>
<feature type="transmembrane region" description="Helical" evidence="2">
    <location>
        <begin position="132"/>
        <end position="156"/>
    </location>
</feature>
<name>A0ABX1V9P3_9PLAN</name>
<reference evidence="3 4" key="1">
    <citation type="journal article" date="2020" name="Syst. Appl. Microbiol.">
        <title>Alienimonas chondri sp. nov., a novel planctomycete isolated from the biofilm of the red alga Chondrus crispus.</title>
        <authorList>
            <person name="Vitorino I."/>
            <person name="Albuquerque L."/>
            <person name="Wiegand S."/>
            <person name="Kallscheuer N."/>
            <person name="da Costa M.S."/>
            <person name="Lobo-da-Cunha A."/>
            <person name="Jogler C."/>
            <person name="Lage O.M."/>
        </authorList>
    </citation>
    <scope>NUCLEOTIDE SEQUENCE [LARGE SCALE GENOMIC DNA]</scope>
    <source>
        <strain evidence="3 4">LzC2</strain>
    </source>
</reference>
<dbReference type="EMBL" id="WTPX01000017">
    <property type="protein sequence ID" value="NNJ24805.1"/>
    <property type="molecule type" value="Genomic_DNA"/>
</dbReference>